<evidence type="ECO:0000313" key="4">
    <source>
        <dbReference type="Proteomes" id="UP000572984"/>
    </source>
</evidence>
<evidence type="ECO:0000313" key="3">
    <source>
        <dbReference type="EMBL" id="MBA1158917.1"/>
    </source>
</evidence>
<evidence type="ECO:0000259" key="2">
    <source>
        <dbReference type="Pfam" id="PF03050"/>
    </source>
</evidence>
<dbReference type="InterPro" id="IPR004291">
    <property type="entry name" value="Transposase_IS66_central"/>
</dbReference>
<reference evidence="3 4" key="1">
    <citation type="submission" date="2020-07" db="EMBL/GenBank/DDBJ databases">
        <title>Draft genome and description of Microvirga mediterraneensis Marseille-Q2068 sp. nov.</title>
        <authorList>
            <person name="Boxberger M."/>
        </authorList>
    </citation>
    <scope>NUCLEOTIDE SEQUENCE [LARGE SCALE GENOMIC DNA]</scope>
    <source>
        <strain evidence="3 4">Marseille-Q2068</strain>
    </source>
</reference>
<proteinExistence type="predicted"/>
<feature type="region of interest" description="Disordered" evidence="1">
    <location>
        <begin position="56"/>
        <end position="98"/>
    </location>
</feature>
<feature type="domain" description="Transposase IS66 central" evidence="2">
    <location>
        <begin position="362"/>
        <end position="487"/>
    </location>
</feature>
<gene>
    <name evidence="3" type="ORF">H0S73_22715</name>
</gene>
<dbReference type="Proteomes" id="UP000572984">
    <property type="component" value="Unassembled WGS sequence"/>
</dbReference>
<evidence type="ECO:0000256" key="1">
    <source>
        <dbReference type="SAM" id="MobiDB-lite"/>
    </source>
</evidence>
<organism evidence="3 4">
    <name type="scientific">Microvirga mediterraneensis</name>
    <dbReference type="NCBI Taxonomy" id="2754695"/>
    <lineage>
        <taxon>Bacteria</taxon>
        <taxon>Pseudomonadati</taxon>
        <taxon>Pseudomonadota</taxon>
        <taxon>Alphaproteobacteria</taxon>
        <taxon>Hyphomicrobiales</taxon>
        <taxon>Methylobacteriaceae</taxon>
        <taxon>Microvirga</taxon>
    </lineage>
</organism>
<dbReference type="EMBL" id="JACDXJ010000002">
    <property type="protein sequence ID" value="MBA1158917.1"/>
    <property type="molecule type" value="Genomic_DNA"/>
</dbReference>
<dbReference type="PANTHER" id="PTHR33678:SF2">
    <property type="match status" value="1"/>
</dbReference>
<sequence length="536" mass="60428">MTGSPPDFAKPLSSMALRELVSDLAGKIDRLEHEVERLRLDNSNLRANNQALKDEIARLKNLPPRPPFKPSGMEKATQPRPTKPGRRPGRGAKRDQVTREVTIRAEVPAGSRFKGYKTVVRRDLVLAAEVVRYKRERWVTPQGQTLIAPLPPGIAGGFGPNVKRFCLALHTQGQVTTERLTDLLNGIGLAISKREVVRLLTSDLEPFAQEDRAILQAGLVSSPYITVDDTGARHARRPAVTTQIGGKRFCVFRTSRSKSRLNFLTLLRGDCEDYVVNEAALDYLRRQPVEAAVIARLTKLQGQVFSSQMDWLEHLLRCSINIFDRPLRQLLDEAATWGALRHHGLMDNTVVVSDDAGQFRVATHALCWVHAERHLEKLMPASPKQAQAVELVRETIWCFYRGLKLWKQSPTPGAEASFRRQFDRIFGQRTGYKELDERLARLARRKAELLRVLERPEIPLHTNASENDLRAWVIKRKISGGTMSADGRVARDVMLGLSKTCRKLRLSFFDYLGDRLGLNGHRPRIPPLADLVIRSA</sequence>
<protein>
    <submittedName>
        <fullName evidence="3">Transposase</fullName>
    </submittedName>
</protein>
<dbReference type="AlphaFoldDB" id="A0A838BTQ3"/>
<dbReference type="InterPro" id="IPR052344">
    <property type="entry name" value="Transposase-related"/>
</dbReference>
<dbReference type="RefSeq" id="WP_181054510.1">
    <property type="nucleotide sequence ID" value="NZ_JACDXJ010000002.1"/>
</dbReference>
<keyword evidence="4" id="KW-1185">Reference proteome</keyword>
<comment type="caution">
    <text evidence="3">The sequence shown here is derived from an EMBL/GenBank/DDBJ whole genome shotgun (WGS) entry which is preliminary data.</text>
</comment>
<accession>A0A838BTQ3</accession>
<dbReference type="Pfam" id="PF03050">
    <property type="entry name" value="DDE_Tnp_IS66"/>
    <property type="match status" value="1"/>
</dbReference>
<name>A0A838BTQ3_9HYPH</name>
<dbReference type="PANTHER" id="PTHR33678">
    <property type="entry name" value="BLL1576 PROTEIN"/>
    <property type="match status" value="1"/>
</dbReference>